<keyword evidence="1" id="KW-0812">Transmembrane</keyword>
<dbReference type="InterPro" id="IPR000620">
    <property type="entry name" value="EamA_dom"/>
</dbReference>
<feature type="transmembrane region" description="Helical" evidence="1">
    <location>
        <begin position="289"/>
        <end position="306"/>
    </location>
</feature>
<dbReference type="EMBL" id="QWKH01000040">
    <property type="protein sequence ID" value="NBI34682.1"/>
    <property type="molecule type" value="Genomic_DNA"/>
</dbReference>
<feature type="transmembrane region" description="Helical" evidence="1">
    <location>
        <begin position="235"/>
        <end position="253"/>
    </location>
</feature>
<keyword evidence="1" id="KW-1133">Transmembrane helix</keyword>
<feature type="transmembrane region" description="Helical" evidence="1">
    <location>
        <begin position="168"/>
        <end position="192"/>
    </location>
</feature>
<feature type="transmembrane region" description="Helical" evidence="1">
    <location>
        <begin position="265"/>
        <end position="283"/>
    </location>
</feature>
<dbReference type="SUPFAM" id="SSF103481">
    <property type="entry name" value="Multidrug resistance efflux transporter EmrE"/>
    <property type="match status" value="2"/>
</dbReference>
<feature type="domain" description="EamA" evidence="2">
    <location>
        <begin position="172"/>
        <end position="303"/>
    </location>
</feature>
<dbReference type="PANTHER" id="PTHR22911">
    <property type="entry name" value="ACYL-MALONYL CONDENSING ENZYME-RELATED"/>
    <property type="match status" value="1"/>
</dbReference>
<feature type="transmembrane region" description="Helical" evidence="1">
    <location>
        <begin position="51"/>
        <end position="71"/>
    </location>
</feature>
<reference evidence="3" key="1">
    <citation type="submission" date="2018-08" db="EMBL/GenBank/DDBJ databases">
        <title>Murine metabolic-syndrome-specific gut microbial biobank.</title>
        <authorList>
            <person name="Liu C."/>
        </authorList>
    </citation>
    <scope>NUCLEOTIDE SEQUENCE [LARGE SCALE GENOMIC DNA]</scope>
    <source>
        <strain evidence="3">Z82</strain>
    </source>
</reference>
<keyword evidence="1" id="KW-0472">Membrane</keyword>
<comment type="caution">
    <text evidence="3">The sequence shown here is derived from an EMBL/GenBank/DDBJ whole genome shotgun (WGS) entry which is preliminary data.</text>
</comment>
<organism evidence="3">
    <name type="scientific">Muribaculaceae bacterium Z82</name>
    <dbReference type="NCBI Taxonomy" id="2304548"/>
    <lineage>
        <taxon>Bacteria</taxon>
        <taxon>Pseudomonadati</taxon>
        <taxon>Bacteroidota</taxon>
        <taxon>Bacteroidia</taxon>
        <taxon>Bacteroidales</taxon>
        <taxon>Muribaculaceae</taxon>
    </lineage>
</organism>
<accession>A0A7C9JJB3</accession>
<dbReference type="Pfam" id="PF00892">
    <property type="entry name" value="EamA"/>
    <property type="match status" value="2"/>
</dbReference>
<evidence type="ECO:0000313" key="3">
    <source>
        <dbReference type="EMBL" id="NBI34682.1"/>
    </source>
</evidence>
<evidence type="ECO:0000256" key="1">
    <source>
        <dbReference type="SAM" id="Phobius"/>
    </source>
</evidence>
<feature type="domain" description="EamA" evidence="2">
    <location>
        <begin position="25"/>
        <end position="159"/>
    </location>
</feature>
<dbReference type="PANTHER" id="PTHR22911:SF137">
    <property type="entry name" value="SOLUTE CARRIER FAMILY 35 MEMBER G2-RELATED"/>
    <property type="match status" value="1"/>
</dbReference>
<feature type="transmembrane region" description="Helical" evidence="1">
    <location>
        <begin position="114"/>
        <end position="135"/>
    </location>
</feature>
<feature type="transmembrane region" description="Helical" evidence="1">
    <location>
        <begin position="142"/>
        <end position="162"/>
    </location>
</feature>
<feature type="transmembrane region" description="Helical" evidence="1">
    <location>
        <begin position="21"/>
        <end position="45"/>
    </location>
</feature>
<feature type="transmembrane region" description="Helical" evidence="1">
    <location>
        <begin position="204"/>
        <end position="223"/>
    </location>
</feature>
<gene>
    <name evidence="3" type="ORF">D1639_06485</name>
</gene>
<protein>
    <submittedName>
        <fullName evidence="3">EamA/RhaT family transporter</fullName>
    </submittedName>
</protein>
<dbReference type="AlphaFoldDB" id="A0A7C9JJB3"/>
<proteinExistence type="predicted"/>
<dbReference type="InterPro" id="IPR037185">
    <property type="entry name" value="EmrE-like"/>
</dbReference>
<evidence type="ECO:0000259" key="2">
    <source>
        <dbReference type="Pfam" id="PF00892"/>
    </source>
</evidence>
<feature type="transmembrane region" description="Helical" evidence="1">
    <location>
        <begin position="91"/>
        <end position="108"/>
    </location>
</feature>
<sequence length="320" mass="33390">MPDTPSTHNLVQSSAHGSSRLRYSLIVFAGGACYGIIGSVVKLAYGDGFTFPQVTCTQTVFALATFLLLALFDKLRGFRRVRLSWKERLQLGAMGLVSAGTTTFYYLSLSMLPASVAIALLFQFTWMGLVFEVACTRKRPHGASLVSVAVILGGTVLASGLAEGTLEALNPLGILCGLAAAVCCASFMFLSGRVVTDAPVQQRGLWASVGYFAAGLAVCPDYFASGALTSGLWSYGLVLGPLSFVLPMMLFGIGCARISPGLSTIMASSELPISIACAVLVLHETVTPLQLAGVAVILLGVVVAQLPSFRGMTVSKGGTS</sequence>
<name>A0A7C9JJB3_9BACT</name>
<dbReference type="GO" id="GO:0016020">
    <property type="term" value="C:membrane"/>
    <property type="evidence" value="ECO:0007669"/>
    <property type="project" value="InterPro"/>
</dbReference>